<evidence type="ECO:0000313" key="1">
    <source>
        <dbReference type="EMBL" id="KAL2040107.1"/>
    </source>
</evidence>
<sequence>MTMSISPQRKTAEAVVAAFNRMDVEAIISYRSPDCVRQFLPLSMGFKDQNNAVYRNSLIKLRAIFYNFHLTINDLVEDTNARRISLWLTARADTAAGEYVNEYMWLLDFNESGTKIRRSKEFSDTIMARDFFPKLQAAMDKQQAGQANRKVEAVKQL</sequence>
<accession>A0ABR4A2C9</accession>
<evidence type="ECO:0008006" key="3">
    <source>
        <dbReference type="Google" id="ProtNLM"/>
    </source>
</evidence>
<dbReference type="PANTHER" id="PTHR39598:SF1">
    <property type="entry name" value="AUSTINOID BIOSYNTHESIS CLUSTERS PROTEIN F-RELATED"/>
    <property type="match status" value="1"/>
</dbReference>
<keyword evidence="2" id="KW-1185">Reference proteome</keyword>
<protein>
    <recommendedName>
        <fullName evidence="3">SnoaL-like domain-containing protein</fullName>
    </recommendedName>
</protein>
<gene>
    <name evidence="1" type="ORF">N7G274_007010</name>
</gene>
<dbReference type="Gene3D" id="3.10.450.50">
    <property type="match status" value="1"/>
</dbReference>
<proteinExistence type="predicted"/>
<dbReference type="SUPFAM" id="SSF54427">
    <property type="entry name" value="NTF2-like"/>
    <property type="match status" value="1"/>
</dbReference>
<name>A0ABR4A2C9_9LECA</name>
<dbReference type="InterPro" id="IPR050977">
    <property type="entry name" value="Fungal_Meroterpenoid_Isomerase"/>
</dbReference>
<dbReference type="Proteomes" id="UP001590950">
    <property type="component" value="Unassembled WGS sequence"/>
</dbReference>
<comment type="caution">
    <text evidence="1">The sequence shown here is derived from an EMBL/GenBank/DDBJ whole genome shotgun (WGS) entry which is preliminary data.</text>
</comment>
<organism evidence="1 2">
    <name type="scientific">Stereocaulon virgatum</name>
    <dbReference type="NCBI Taxonomy" id="373712"/>
    <lineage>
        <taxon>Eukaryota</taxon>
        <taxon>Fungi</taxon>
        <taxon>Dikarya</taxon>
        <taxon>Ascomycota</taxon>
        <taxon>Pezizomycotina</taxon>
        <taxon>Lecanoromycetes</taxon>
        <taxon>OSLEUM clade</taxon>
        <taxon>Lecanoromycetidae</taxon>
        <taxon>Lecanorales</taxon>
        <taxon>Lecanorineae</taxon>
        <taxon>Stereocaulaceae</taxon>
        <taxon>Stereocaulon</taxon>
    </lineage>
</organism>
<dbReference type="EMBL" id="JBEFKJ010000022">
    <property type="protein sequence ID" value="KAL2040107.1"/>
    <property type="molecule type" value="Genomic_DNA"/>
</dbReference>
<reference evidence="1 2" key="1">
    <citation type="submission" date="2024-09" db="EMBL/GenBank/DDBJ databases">
        <title>Rethinking Asexuality: The Enigmatic Case of Functional Sexual Genes in Lepraria (Stereocaulaceae).</title>
        <authorList>
            <person name="Doellman M."/>
            <person name="Sun Y."/>
            <person name="Barcenas-Pena A."/>
            <person name="Lumbsch H.T."/>
            <person name="Grewe F."/>
        </authorList>
    </citation>
    <scope>NUCLEOTIDE SEQUENCE [LARGE SCALE GENOMIC DNA]</scope>
    <source>
        <strain evidence="1 2">Mercado 3170</strain>
    </source>
</reference>
<dbReference type="PANTHER" id="PTHR39598">
    <property type="entry name" value="AUSTINOL SYNTHESIS PROTEIN F-RELATED"/>
    <property type="match status" value="1"/>
</dbReference>
<evidence type="ECO:0000313" key="2">
    <source>
        <dbReference type="Proteomes" id="UP001590950"/>
    </source>
</evidence>
<dbReference type="InterPro" id="IPR032710">
    <property type="entry name" value="NTF2-like_dom_sf"/>
</dbReference>